<evidence type="ECO:0000313" key="3">
    <source>
        <dbReference type="RefSeq" id="XP_013787895.1"/>
    </source>
</evidence>
<dbReference type="RefSeq" id="XP_013787895.1">
    <property type="nucleotide sequence ID" value="XM_013932441.2"/>
</dbReference>
<protein>
    <submittedName>
        <fullName evidence="3">Popeye domain-containing protein 3-like</fullName>
    </submittedName>
</protein>
<feature type="non-terminal residue" evidence="3">
    <location>
        <position position="1"/>
    </location>
</feature>
<dbReference type="PANTHER" id="PTHR12101:SF30">
    <property type="entry name" value="POPEYE DOMAIN-CONTAINING PROTEIN 3-LIKE PROTEIN"/>
    <property type="match status" value="1"/>
</dbReference>
<evidence type="ECO:0000256" key="1">
    <source>
        <dbReference type="SAM" id="MobiDB-lite"/>
    </source>
</evidence>
<gene>
    <name evidence="3" type="primary">LOC106471821</name>
</gene>
<keyword evidence="2" id="KW-1185">Reference proteome</keyword>
<accession>A0ABM1BSN2</accession>
<dbReference type="Proteomes" id="UP000694941">
    <property type="component" value="Unplaced"/>
</dbReference>
<dbReference type="PANTHER" id="PTHR12101">
    <property type="entry name" value="POPEYE DOMAIN CONTAINING PROTEIN"/>
    <property type="match status" value="1"/>
</dbReference>
<dbReference type="InterPro" id="IPR006916">
    <property type="entry name" value="POPDC1-3"/>
</dbReference>
<name>A0ABM1BSN2_LIMPO</name>
<dbReference type="GeneID" id="106471821"/>
<feature type="region of interest" description="Disordered" evidence="1">
    <location>
        <begin position="126"/>
        <end position="160"/>
    </location>
</feature>
<reference evidence="3" key="1">
    <citation type="submission" date="2025-08" db="UniProtKB">
        <authorList>
            <consortium name="RefSeq"/>
        </authorList>
    </citation>
    <scope>IDENTIFICATION</scope>
    <source>
        <tissue evidence="3">Muscle</tissue>
    </source>
</reference>
<sequence length="160" mass="18506">MCVMKDQHYLHYIYPQQFLDSPEFESSKAGKDDKFKVSVVAVAPTRYIVWRRQELDLLFVKESHLCTVFSLLLARDIAYKLYAMNERLVTQEGSKVDIRFPTFSSPITSRTVSPACNSLRRSPNNHKGLFNCPKTPNRKVNTKYASRQDKRTHGPMMTVT</sequence>
<evidence type="ECO:0000313" key="2">
    <source>
        <dbReference type="Proteomes" id="UP000694941"/>
    </source>
</evidence>
<proteinExistence type="predicted"/>
<organism evidence="2 3">
    <name type="scientific">Limulus polyphemus</name>
    <name type="common">Atlantic horseshoe crab</name>
    <dbReference type="NCBI Taxonomy" id="6850"/>
    <lineage>
        <taxon>Eukaryota</taxon>
        <taxon>Metazoa</taxon>
        <taxon>Ecdysozoa</taxon>
        <taxon>Arthropoda</taxon>
        <taxon>Chelicerata</taxon>
        <taxon>Merostomata</taxon>
        <taxon>Xiphosura</taxon>
        <taxon>Limulidae</taxon>
        <taxon>Limulus</taxon>
    </lineage>
</organism>